<dbReference type="WBParaSite" id="EVEC_0001003701-mRNA-1">
    <property type="protein sequence ID" value="EVEC_0001003701-mRNA-1"/>
    <property type="gene ID" value="EVEC_0001003701"/>
</dbReference>
<dbReference type="SUPFAM" id="SSF47157">
    <property type="entry name" value="Mitochondrial import receptor subunit Tom20"/>
    <property type="match status" value="1"/>
</dbReference>
<evidence type="ECO:0000313" key="17">
    <source>
        <dbReference type="Proteomes" id="UP000274131"/>
    </source>
</evidence>
<evidence type="ECO:0000256" key="15">
    <source>
        <dbReference type="SAM" id="Phobius"/>
    </source>
</evidence>
<evidence type="ECO:0000256" key="2">
    <source>
        <dbReference type="ARBA" id="ARBA00005792"/>
    </source>
</evidence>
<evidence type="ECO:0000256" key="7">
    <source>
        <dbReference type="ARBA" id="ARBA00022989"/>
    </source>
</evidence>
<evidence type="ECO:0000256" key="8">
    <source>
        <dbReference type="ARBA" id="ARBA00023128"/>
    </source>
</evidence>
<dbReference type="InterPro" id="IPR022422">
    <property type="entry name" value="MAS20_rcpt_metazoan"/>
</dbReference>
<keyword evidence="5 13" id="KW-1000">Mitochondrion outer membrane</keyword>
<dbReference type="GO" id="GO:0030150">
    <property type="term" value="P:protein import into mitochondrial matrix"/>
    <property type="evidence" value="ECO:0007669"/>
    <property type="project" value="TreeGrafter"/>
</dbReference>
<keyword evidence="6" id="KW-0653">Protein transport</keyword>
<feature type="region of interest" description="Disordered" evidence="14">
    <location>
        <begin position="55"/>
        <end position="74"/>
    </location>
</feature>
<dbReference type="GO" id="GO:0008320">
    <property type="term" value="F:protein transmembrane transporter activity"/>
    <property type="evidence" value="ECO:0007669"/>
    <property type="project" value="TreeGrafter"/>
</dbReference>
<dbReference type="PANTHER" id="PTHR12430:SF0">
    <property type="entry name" value="TRANSLOCASE OF OUTER MITOCHONDRIAL MEMBRANE 20"/>
    <property type="match status" value="1"/>
</dbReference>
<dbReference type="AlphaFoldDB" id="A0A0N4VGU8"/>
<keyword evidence="7 15" id="KW-1133">Transmembrane helix</keyword>
<dbReference type="STRING" id="51028.A0A0N4VGU8"/>
<dbReference type="GO" id="GO:0005742">
    <property type="term" value="C:mitochondrial outer membrane translocase complex"/>
    <property type="evidence" value="ECO:0007669"/>
    <property type="project" value="UniProtKB-UniRule"/>
</dbReference>
<feature type="compositionally biased region" description="Polar residues" evidence="14">
    <location>
        <begin position="61"/>
        <end position="74"/>
    </location>
</feature>
<keyword evidence="4 15" id="KW-0812">Transmembrane</keyword>
<evidence type="ECO:0000256" key="5">
    <source>
        <dbReference type="ARBA" id="ARBA00022787"/>
    </source>
</evidence>
<feature type="transmembrane region" description="Helical" evidence="15">
    <location>
        <begin position="18"/>
        <end position="37"/>
    </location>
</feature>
<evidence type="ECO:0000256" key="9">
    <source>
        <dbReference type="ARBA" id="ARBA00023136"/>
    </source>
</evidence>
<keyword evidence="8 13" id="KW-0496">Mitochondrion</keyword>
<dbReference type="GO" id="GO:0016031">
    <property type="term" value="P:tRNA import into mitochondrion"/>
    <property type="evidence" value="ECO:0007669"/>
    <property type="project" value="TreeGrafter"/>
</dbReference>
<dbReference type="Proteomes" id="UP000274131">
    <property type="component" value="Unassembled WGS sequence"/>
</dbReference>
<comment type="subunit">
    <text evidence="11">Forms part of the preprotein translocase complex of the outer mitochondrial membrane (TOM complex).</text>
</comment>
<proteinExistence type="inferred from homology"/>
<evidence type="ECO:0000313" key="16">
    <source>
        <dbReference type="EMBL" id="VDD94643.1"/>
    </source>
</evidence>
<evidence type="ECO:0000256" key="11">
    <source>
        <dbReference type="ARBA" id="ARBA00064251"/>
    </source>
</evidence>
<dbReference type="Pfam" id="PF02064">
    <property type="entry name" value="MAS20"/>
    <property type="match status" value="1"/>
</dbReference>
<evidence type="ECO:0000256" key="4">
    <source>
        <dbReference type="ARBA" id="ARBA00022692"/>
    </source>
</evidence>
<dbReference type="PRINTS" id="PR01989">
    <property type="entry name" value="EUOM20RECPTR"/>
</dbReference>
<dbReference type="PIRSF" id="PIRSF037707">
    <property type="entry name" value="MAS20_rcpt"/>
    <property type="match status" value="1"/>
</dbReference>
<dbReference type="OrthoDB" id="2154253at2759"/>
<keyword evidence="9 13" id="KW-0472">Membrane</keyword>
<comment type="similarity">
    <text evidence="2 13">Belongs to the Tom20 family.</text>
</comment>
<dbReference type="InterPro" id="IPR023392">
    <property type="entry name" value="Tom20_dom_sf"/>
</dbReference>
<evidence type="ECO:0000313" key="18">
    <source>
        <dbReference type="WBParaSite" id="EVEC_0001003701-mRNA-1"/>
    </source>
</evidence>
<accession>A0A0N4VGU8</accession>
<dbReference type="EMBL" id="UXUI01010014">
    <property type="protein sequence ID" value="VDD94643.1"/>
    <property type="molecule type" value="Genomic_DNA"/>
</dbReference>
<protein>
    <recommendedName>
        <fullName evidence="10">Mitochondrial import receptor subunit TOM20 homolog</fullName>
    </recommendedName>
    <alternativeName>
        <fullName evidence="12">Translocase of outer mitochondrial membrane protein 20</fullName>
    </alternativeName>
</protein>
<dbReference type="GO" id="GO:0030943">
    <property type="term" value="F:mitochondrion targeting sequence binding"/>
    <property type="evidence" value="ECO:0007669"/>
    <property type="project" value="TreeGrafter"/>
</dbReference>
<reference evidence="18" key="1">
    <citation type="submission" date="2017-02" db="UniProtKB">
        <authorList>
            <consortium name="WormBaseParasite"/>
        </authorList>
    </citation>
    <scope>IDENTIFICATION</scope>
</reference>
<keyword evidence="3" id="KW-0813">Transport</keyword>
<dbReference type="FunFam" id="1.20.960.10:FF:000004">
    <property type="entry name" value="Mitochondrial import receptor subunit TOM20 homolog"/>
    <property type="match status" value="1"/>
</dbReference>
<comment type="subcellular location">
    <subcellularLocation>
        <location evidence="1">Mitochondrion outer membrane</location>
        <topology evidence="1">Single-pass membrane protein</topology>
    </subcellularLocation>
</comment>
<evidence type="ECO:0000256" key="12">
    <source>
        <dbReference type="ARBA" id="ARBA00079364"/>
    </source>
</evidence>
<reference evidence="16 17" key="2">
    <citation type="submission" date="2018-10" db="EMBL/GenBank/DDBJ databases">
        <authorList>
            <consortium name="Pathogen Informatics"/>
        </authorList>
    </citation>
    <scope>NUCLEOTIDE SEQUENCE [LARGE SCALE GENOMIC DNA]</scope>
</reference>
<dbReference type="GO" id="GO:0006886">
    <property type="term" value="P:intracellular protein transport"/>
    <property type="evidence" value="ECO:0007669"/>
    <property type="project" value="InterPro"/>
</dbReference>
<evidence type="ECO:0000256" key="3">
    <source>
        <dbReference type="ARBA" id="ARBA00022448"/>
    </source>
</evidence>
<dbReference type="GO" id="GO:0006605">
    <property type="term" value="P:protein targeting"/>
    <property type="evidence" value="ECO:0007669"/>
    <property type="project" value="InterPro"/>
</dbReference>
<organism evidence="18">
    <name type="scientific">Enterobius vermicularis</name>
    <name type="common">Human pinworm</name>
    <dbReference type="NCBI Taxonomy" id="51028"/>
    <lineage>
        <taxon>Eukaryota</taxon>
        <taxon>Metazoa</taxon>
        <taxon>Ecdysozoa</taxon>
        <taxon>Nematoda</taxon>
        <taxon>Chromadorea</taxon>
        <taxon>Rhabditida</taxon>
        <taxon>Spirurina</taxon>
        <taxon>Oxyuridomorpha</taxon>
        <taxon>Oxyuroidea</taxon>
        <taxon>Oxyuridae</taxon>
        <taxon>Enterobius</taxon>
    </lineage>
</organism>
<dbReference type="PANTHER" id="PTHR12430">
    <property type="entry name" value="MITOCHONDRIAL IMPORT RECEPTOR SUBUNIT TOM20"/>
    <property type="match status" value="1"/>
</dbReference>
<gene>
    <name evidence="16" type="ORF">EVEC_LOCUS9394</name>
</gene>
<sequence>MSTVQPSSSVTSFFRQHIITAAAIAGAAAFVGYCIYFDHKRRSAPDYKQKIRENRRAASKAKTSNNYGGTRSLPNLRNQTEMQAFFLQEVQLGEELMSSGNIEEGTDHICNAITICGEPQQLLLIFQQTFPPEHYALITQKLPEARKVSADVL</sequence>
<evidence type="ECO:0000256" key="14">
    <source>
        <dbReference type="SAM" id="MobiDB-lite"/>
    </source>
</evidence>
<evidence type="ECO:0000256" key="6">
    <source>
        <dbReference type="ARBA" id="ARBA00022927"/>
    </source>
</evidence>
<keyword evidence="17" id="KW-1185">Reference proteome</keyword>
<dbReference type="InterPro" id="IPR002056">
    <property type="entry name" value="MAS20"/>
</dbReference>
<dbReference type="Gene3D" id="1.20.960.10">
    <property type="entry name" value="Mitochondrial outer membrane translocase complex, subunit Tom20 domain"/>
    <property type="match status" value="1"/>
</dbReference>
<evidence type="ECO:0000256" key="13">
    <source>
        <dbReference type="PIRNR" id="PIRNR037707"/>
    </source>
</evidence>
<name>A0A0N4VGU8_ENTVE</name>
<evidence type="ECO:0000256" key="10">
    <source>
        <dbReference type="ARBA" id="ARBA00040061"/>
    </source>
</evidence>
<dbReference type="PRINTS" id="PR00351">
    <property type="entry name" value="OM20RECEPTOR"/>
</dbReference>
<evidence type="ECO:0000256" key="1">
    <source>
        <dbReference type="ARBA" id="ARBA00004572"/>
    </source>
</evidence>